<accession>A0A2T0TCE2</accession>
<gene>
    <name evidence="2" type="ORF">CLV43_10365</name>
</gene>
<organism evidence="2 3">
    <name type="scientific">Umezawaea tangerina</name>
    <dbReference type="NCBI Taxonomy" id="84725"/>
    <lineage>
        <taxon>Bacteria</taxon>
        <taxon>Bacillati</taxon>
        <taxon>Actinomycetota</taxon>
        <taxon>Actinomycetes</taxon>
        <taxon>Pseudonocardiales</taxon>
        <taxon>Pseudonocardiaceae</taxon>
        <taxon>Umezawaea</taxon>
    </lineage>
</organism>
<evidence type="ECO:0008006" key="4">
    <source>
        <dbReference type="Google" id="ProtNLM"/>
    </source>
</evidence>
<feature type="region of interest" description="Disordered" evidence="1">
    <location>
        <begin position="60"/>
        <end position="102"/>
    </location>
</feature>
<feature type="compositionally biased region" description="Pro residues" evidence="1">
    <location>
        <begin position="64"/>
        <end position="74"/>
    </location>
</feature>
<dbReference type="RefSeq" id="WP_146174725.1">
    <property type="nucleotide sequence ID" value="NZ_PVTF01000003.1"/>
</dbReference>
<name>A0A2T0TCE2_9PSEU</name>
<dbReference type="EMBL" id="PVTF01000003">
    <property type="protein sequence ID" value="PRY43325.1"/>
    <property type="molecule type" value="Genomic_DNA"/>
</dbReference>
<sequence>MIFGRRRVLAIAGAVLIGGSMIGALVLSGGPMPVDVRQVQGSFGPEPMLSATFTTGVVGVGPTTVPPPPPPPPVETTEVRTADPKPDPKPPVKPGGRVPPWLEELGGCDEDYQSDGLCVPWLFPMLVDECDWLRGHGVRRVEVVGEDRHELDFNRDGIGCGVGDR</sequence>
<dbReference type="AlphaFoldDB" id="A0A2T0TCE2"/>
<reference evidence="2 3" key="1">
    <citation type="submission" date="2018-03" db="EMBL/GenBank/DDBJ databases">
        <title>Genomic Encyclopedia of Archaeal and Bacterial Type Strains, Phase II (KMG-II): from individual species to whole genera.</title>
        <authorList>
            <person name="Goeker M."/>
        </authorList>
    </citation>
    <scope>NUCLEOTIDE SEQUENCE [LARGE SCALE GENOMIC DNA]</scope>
    <source>
        <strain evidence="2 3">DSM 44720</strain>
    </source>
</reference>
<dbReference type="OrthoDB" id="601499at2"/>
<dbReference type="Proteomes" id="UP000239494">
    <property type="component" value="Unassembled WGS sequence"/>
</dbReference>
<evidence type="ECO:0000256" key="1">
    <source>
        <dbReference type="SAM" id="MobiDB-lite"/>
    </source>
</evidence>
<comment type="caution">
    <text evidence="2">The sequence shown here is derived from an EMBL/GenBank/DDBJ whole genome shotgun (WGS) entry which is preliminary data.</text>
</comment>
<evidence type="ECO:0000313" key="2">
    <source>
        <dbReference type="EMBL" id="PRY43325.1"/>
    </source>
</evidence>
<keyword evidence="3" id="KW-1185">Reference proteome</keyword>
<evidence type="ECO:0000313" key="3">
    <source>
        <dbReference type="Proteomes" id="UP000239494"/>
    </source>
</evidence>
<proteinExistence type="predicted"/>
<feature type="compositionally biased region" description="Basic and acidic residues" evidence="1">
    <location>
        <begin position="77"/>
        <end position="90"/>
    </location>
</feature>
<protein>
    <recommendedName>
        <fullName evidence="4">Excalibur calcium-binding domain-containing protein</fullName>
    </recommendedName>
</protein>